<evidence type="ECO:0000256" key="7">
    <source>
        <dbReference type="RuleBase" id="RU910716"/>
    </source>
</evidence>
<dbReference type="InterPro" id="IPR050895">
    <property type="entry name" value="XK-related_scramblase"/>
</dbReference>
<gene>
    <name evidence="9" type="ORF">KP79_PYT09331</name>
</gene>
<reference evidence="9 10" key="1">
    <citation type="journal article" date="2017" name="Nat. Ecol. Evol.">
        <title>Scallop genome provides insights into evolution of bilaterian karyotype and development.</title>
        <authorList>
            <person name="Wang S."/>
            <person name="Zhang J."/>
            <person name="Jiao W."/>
            <person name="Li J."/>
            <person name="Xun X."/>
            <person name="Sun Y."/>
            <person name="Guo X."/>
            <person name="Huan P."/>
            <person name="Dong B."/>
            <person name="Zhang L."/>
            <person name="Hu X."/>
            <person name="Sun X."/>
            <person name="Wang J."/>
            <person name="Zhao C."/>
            <person name="Wang Y."/>
            <person name="Wang D."/>
            <person name="Huang X."/>
            <person name="Wang R."/>
            <person name="Lv J."/>
            <person name="Li Y."/>
            <person name="Zhang Z."/>
            <person name="Liu B."/>
            <person name="Lu W."/>
            <person name="Hui Y."/>
            <person name="Liang J."/>
            <person name="Zhou Z."/>
            <person name="Hou R."/>
            <person name="Li X."/>
            <person name="Liu Y."/>
            <person name="Li H."/>
            <person name="Ning X."/>
            <person name="Lin Y."/>
            <person name="Zhao L."/>
            <person name="Xing Q."/>
            <person name="Dou J."/>
            <person name="Li Y."/>
            <person name="Mao J."/>
            <person name="Guo H."/>
            <person name="Dou H."/>
            <person name="Li T."/>
            <person name="Mu C."/>
            <person name="Jiang W."/>
            <person name="Fu Q."/>
            <person name="Fu X."/>
            <person name="Miao Y."/>
            <person name="Liu J."/>
            <person name="Yu Q."/>
            <person name="Li R."/>
            <person name="Liao H."/>
            <person name="Li X."/>
            <person name="Kong Y."/>
            <person name="Jiang Z."/>
            <person name="Chourrout D."/>
            <person name="Li R."/>
            <person name="Bao Z."/>
        </authorList>
    </citation>
    <scope>NUCLEOTIDE SEQUENCE [LARGE SCALE GENOMIC DNA]</scope>
    <source>
        <strain evidence="9 10">PY_sf001</strain>
    </source>
</reference>
<comment type="subcellular location">
    <subcellularLocation>
        <location evidence="1">Cell membrane</location>
        <topology evidence="1">Multi-pass membrane protein</topology>
    </subcellularLocation>
    <subcellularLocation>
        <location evidence="7">Membrane</location>
        <topology evidence="7">Multi-pass membrane protein</topology>
    </subcellularLocation>
</comment>
<dbReference type="Proteomes" id="UP000242188">
    <property type="component" value="Unassembled WGS sequence"/>
</dbReference>
<name>A0A210PIP3_MIZYE</name>
<protein>
    <recommendedName>
        <fullName evidence="7">XK-related protein</fullName>
    </recommendedName>
</protein>
<feature type="compositionally biased region" description="Polar residues" evidence="8">
    <location>
        <begin position="430"/>
        <end position="455"/>
    </location>
</feature>
<feature type="transmembrane region" description="Helical" evidence="7">
    <location>
        <begin position="289"/>
        <end position="309"/>
    </location>
</feature>
<evidence type="ECO:0000256" key="1">
    <source>
        <dbReference type="ARBA" id="ARBA00004651"/>
    </source>
</evidence>
<comment type="caution">
    <text evidence="9">The sequence shown here is derived from an EMBL/GenBank/DDBJ whole genome shotgun (WGS) entry which is preliminary data.</text>
</comment>
<feature type="compositionally biased region" description="Basic and acidic residues" evidence="8">
    <location>
        <begin position="351"/>
        <end position="360"/>
    </location>
</feature>
<dbReference type="OrthoDB" id="6356248at2759"/>
<dbReference type="Pfam" id="PF09815">
    <property type="entry name" value="XK-related"/>
    <property type="match status" value="1"/>
</dbReference>
<dbReference type="GO" id="GO:0005886">
    <property type="term" value="C:plasma membrane"/>
    <property type="evidence" value="ECO:0007669"/>
    <property type="project" value="UniProtKB-SubCell"/>
</dbReference>
<dbReference type="PANTHER" id="PTHR16024">
    <property type="entry name" value="XK-RELATED PROTEIN"/>
    <property type="match status" value="1"/>
</dbReference>
<feature type="transmembrane region" description="Helical" evidence="7">
    <location>
        <begin position="205"/>
        <end position="228"/>
    </location>
</feature>
<keyword evidence="10" id="KW-1185">Reference proteome</keyword>
<organism evidence="9 10">
    <name type="scientific">Mizuhopecten yessoensis</name>
    <name type="common">Japanese scallop</name>
    <name type="synonym">Patinopecten yessoensis</name>
    <dbReference type="NCBI Taxonomy" id="6573"/>
    <lineage>
        <taxon>Eukaryota</taxon>
        <taxon>Metazoa</taxon>
        <taxon>Spiralia</taxon>
        <taxon>Lophotrochozoa</taxon>
        <taxon>Mollusca</taxon>
        <taxon>Bivalvia</taxon>
        <taxon>Autobranchia</taxon>
        <taxon>Pteriomorphia</taxon>
        <taxon>Pectinida</taxon>
        <taxon>Pectinoidea</taxon>
        <taxon>Pectinidae</taxon>
        <taxon>Mizuhopecten</taxon>
    </lineage>
</organism>
<keyword evidence="5 7" id="KW-1133">Transmembrane helix</keyword>
<feature type="transmembrane region" description="Helical" evidence="7">
    <location>
        <begin position="36"/>
        <end position="58"/>
    </location>
</feature>
<comment type="similarity">
    <text evidence="2 7">Belongs to the XK family.</text>
</comment>
<evidence type="ECO:0000256" key="4">
    <source>
        <dbReference type="ARBA" id="ARBA00022692"/>
    </source>
</evidence>
<feature type="compositionally biased region" description="Polar residues" evidence="8">
    <location>
        <begin position="490"/>
        <end position="502"/>
    </location>
</feature>
<dbReference type="EMBL" id="NEDP02076636">
    <property type="protein sequence ID" value="OWF36344.1"/>
    <property type="molecule type" value="Genomic_DNA"/>
</dbReference>
<feature type="transmembrane region" description="Helical" evidence="7">
    <location>
        <begin position="176"/>
        <end position="199"/>
    </location>
</feature>
<keyword evidence="6 7" id="KW-0472">Membrane</keyword>
<evidence type="ECO:0000256" key="6">
    <source>
        <dbReference type="ARBA" id="ARBA00023136"/>
    </source>
</evidence>
<accession>A0A210PIP3</accession>
<feature type="compositionally biased region" description="Polar residues" evidence="8">
    <location>
        <begin position="706"/>
        <end position="721"/>
    </location>
</feature>
<evidence type="ECO:0000313" key="10">
    <source>
        <dbReference type="Proteomes" id="UP000242188"/>
    </source>
</evidence>
<keyword evidence="4 7" id="KW-0812">Transmembrane</keyword>
<evidence type="ECO:0000256" key="5">
    <source>
        <dbReference type="ARBA" id="ARBA00022989"/>
    </source>
</evidence>
<feature type="region of interest" description="Disordered" evidence="8">
    <location>
        <begin position="345"/>
        <end position="364"/>
    </location>
</feature>
<feature type="transmembrane region" description="Helical" evidence="7">
    <location>
        <begin position="103"/>
        <end position="124"/>
    </location>
</feature>
<dbReference type="PANTHER" id="PTHR16024:SF28">
    <property type="entry name" value="XK-RELATED PROTEIN"/>
    <property type="match status" value="1"/>
</dbReference>
<dbReference type="AlphaFoldDB" id="A0A210PIP3"/>
<feature type="transmembrane region" description="Helical" evidence="7">
    <location>
        <begin position="136"/>
        <end position="155"/>
    </location>
</feature>
<feature type="region of interest" description="Disordered" evidence="8">
    <location>
        <begin position="652"/>
        <end position="743"/>
    </location>
</feature>
<keyword evidence="3" id="KW-1003">Cell membrane</keyword>
<evidence type="ECO:0000256" key="3">
    <source>
        <dbReference type="ARBA" id="ARBA00022475"/>
    </source>
</evidence>
<evidence type="ECO:0000256" key="8">
    <source>
        <dbReference type="SAM" id="MobiDB-lite"/>
    </source>
</evidence>
<evidence type="ECO:0000256" key="2">
    <source>
        <dbReference type="ARBA" id="ARBA00008789"/>
    </source>
</evidence>
<sequence>MGIFFAVFGMLIYLIETGLQLHVCWRLWEVSSVLAGLSLSYVLGSLVIVNIVSAVMVLRTMDFSGKTCGRCLCVLLHSCQLGLIWRCLKLLILYDESDWKEYLGLRLIHTALQSLPFVVTSGYYMFTSNLFDSESVFSLFLFLVSSAIALATFNLGKYLFDSEEFLEWKARARKPVGICLLVFGTFLMLISRCGSFILFMSVFHYWILVPIGGHFLVYILITSIYSGYTNGCGVWSQIKNGLTSYLNIFDLVERESSKVSCRNVFYYSAVVIENVTMTAVWMVAFDGDYLFKLCIVSLIIVSFIFGVILKSSSCGCIHWVDSDDPISVDTMDLALYITKQAITSPQTNNHNADHRSHDQSYLENGSHFPESIQIEDGHLTGYDNEGFHSISSPNLDTSLKHSNKKSSKKKKSADDSLTQSDKSPRKIGLTGSSGDVASSNSRNTNTLNISSQSNRQSKKGTLPPDYPDNSLASPGGTVLPRSSTKHRKSTNGVQHIPTQGTLSDRGAPKQRDNLLVKQFSLRKTKDIPLFPNECNGIEGSKAFGSPKAKHVLSNSVEEYDPDDSESSDDSEYISYSYYYDTDWSTMLSFDSEDANTWAQPVSLVNLHSLPKDKSSATQSVQTWLSQLEEWEPIIEPPEVAVDEMPDVLDKTSRQLQDQYVSSSHHSDTSHRSSSVYDSTYRRTPVVTGKVQSPHPNRSYRGKTHHNNVSSIPATSFISHNLNKPDRIGPSSSGASRPPIPALPMTGRGTMVDNGVLLWQHEDTASPDCVQESMV</sequence>
<feature type="region of interest" description="Disordered" evidence="8">
    <location>
        <begin position="383"/>
        <end position="510"/>
    </location>
</feature>
<proteinExistence type="inferred from homology"/>
<feature type="transmembrane region" description="Helical" evidence="7">
    <location>
        <begin position="264"/>
        <end position="283"/>
    </location>
</feature>
<feature type="compositionally biased region" description="Basic residues" evidence="8">
    <location>
        <begin position="401"/>
        <end position="411"/>
    </location>
</feature>
<evidence type="ECO:0000313" key="9">
    <source>
        <dbReference type="EMBL" id="OWF36344.1"/>
    </source>
</evidence>
<dbReference type="InterPro" id="IPR018629">
    <property type="entry name" value="XK-rel"/>
</dbReference>